<evidence type="ECO:0000256" key="9">
    <source>
        <dbReference type="ARBA" id="ARBA00048679"/>
    </source>
</evidence>
<dbReference type="InterPro" id="IPR000719">
    <property type="entry name" value="Prot_kinase_dom"/>
</dbReference>
<evidence type="ECO:0000313" key="15">
    <source>
        <dbReference type="Proteomes" id="UP000268321"/>
    </source>
</evidence>
<protein>
    <recommendedName>
        <fullName evidence="2">non-specific serine/threonine protein kinase</fullName>
        <ecNumber evidence="2">2.7.11.1</ecNumber>
    </recommendedName>
</protein>
<dbReference type="InterPro" id="IPR001772">
    <property type="entry name" value="KA1_dom"/>
</dbReference>
<feature type="region of interest" description="Disordered" evidence="11">
    <location>
        <begin position="28"/>
        <end position="50"/>
    </location>
</feature>
<dbReference type="Gene3D" id="3.30.310.80">
    <property type="entry name" value="Kinase associated domain 1, KA1"/>
    <property type="match status" value="1"/>
</dbReference>
<dbReference type="InterPro" id="IPR011009">
    <property type="entry name" value="Kinase-like_dom_sf"/>
</dbReference>
<dbReference type="GO" id="GO:0035556">
    <property type="term" value="P:intracellular signal transduction"/>
    <property type="evidence" value="ECO:0007669"/>
    <property type="project" value="TreeGrafter"/>
</dbReference>
<feature type="region of interest" description="Disordered" evidence="11">
    <location>
        <begin position="908"/>
        <end position="981"/>
    </location>
</feature>
<dbReference type="CDD" id="cd14077">
    <property type="entry name" value="STKc_Kin1_2"/>
    <property type="match status" value="1"/>
</dbReference>
<keyword evidence="15" id="KW-1185">Reference proteome</keyword>
<keyword evidence="5 10" id="KW-0547">Nucleotide-binding</keyword>
<evidence type="ECO:0000256" key="3">
    <source>
        <dbReference type="ARBA" id="ARBA00022527"/>
    </source>
</evidence>
<dbReference type="InterPro" id="IPR008271">
    <property type="entry name" value="Ser/Thr_kinase_AS"/>
</dbReference>
<dbReference type="InterPro" id="IPR028375">
    <property type="entry name" value="KA1/Ssp2_C"/>
</dbReference>
<feature type="domain" description="KA1" evidence="13">
    <location>
        <begin position="1082"/>
        <end position="1131"/>
    </location>
</feature>
<dbReference type="Proteomes" id="UP000268321">
    <property type="component" value="Unassembled WGS sequence"/>
</dbReference>
<dbReference type="EMBL" id="ML004446">
    <property type="protein sequence ID" value="RKP31113.1"/>
    <property type="molecule type" value="Genomic_DNA"/>
</dbReference>
<dbReference type="GO" id="GO:0005524">
    <property type="term" value="F:ATP binding"/>
    <property type="evidence" value="ECO:0007669"/>
    <property type="project" value="UniProtKB-UniRule"/>
</dbReference>
<gene>
    <name evidence="14" type="ORF">METBISCDRAFT_14720</name>
</gene>
<dbReference type="Pfam" id="PF00069">
    <property type="entry name" value="Pkinase"/>
    <property type="match status" value="1"/>
</dbReference>
<evidence type="ECO:0000313" key="14">
    <source>
        <dbReference type="EMBL" id="RKP31113.1"/>
    </source>
</evidence>
<feature type="region of interest" description="Disordered" evidence="11">
    <location>
        <begin position="591"/>
        <end position="670"/>
    </location>
</feature>
<dbReference type="OrthoDB" id="1928777at2759"/>
<dbReference type="GO" id="GO:0000226">
    <property type="term" value="P:microtubule cytoskeleton organization"/>
    <property type="evidence" value="ECO:0007669"/>
    <property type="project" value="TreeGrafter"/>
</dbReference>
<dbReference type="SUPFAM" id="SSF103243">
    <property type="entry name" value="KA1-like"/>
    <property type="match status" value="1"/>
</dbReference>
<evidence type="ECO:0000256" key="7">
    <source>
        <dbReference type="ARBA" id="ARBA00022840"/>
    </source>
</evidence>
<feature type="compositionally biased region" description="Basic and acidic residues" evidence="11">
    <location>
        <begin position="908"/>
        <end position="918"/>
    </location>
</feature>
<evidence type="ECO:0000259" key="12">
    <source>
        <dbReference type="PROSITE" id="PS50011"/>
    </source>
</evidence>
<feature type="compositionally biased region" description="Polar residues" evidence="11">
    <location>
        <begin position="517"/>
        <end position="528"/>
    </location>
</feature>
<dbReference type="FunFam" id="1.10.510.10:FF:000571">
    <property type="entry name" value="Maternal embryonic leucine zipper kinase"/>
    <property type="match status" value="1"/>
</dbReference>
<name>A0A4P9ZE75_9ASCO</name>
<dbReference type="EC" id="2.7.11.1" evidence="2"/>
<evidence type="ECO:0000256" key="4">
    <source>
        <dbReference type="ARBA" id="ARBA00022679"/>
    </source>
</evidence>
<evidence type="ECO:0000256" key="5">
    <source>
        <dbReference type="ARBA" id="ARBA00022741"/>
    </source>
</evidence>
<dbReference type="PROSITE" id="PS50032">
    <property type="entry name" value="KA1"/>
    <property type="match status" value="1"/>
</dbReference>
<feature type="compositionally biased region" description="Polar residues" evidence="11">
    <location>
        <begin position="653"/>
        <end position="670"/>
    </location>
</feature>
<dbReference type="PANTHER" id="PTHR24346:SF82">
    <property type="entry name" value="KP78A-RELATED"/>
    <property type="match status" value="1"/>
</dbReference>
<evidence type="ECO:0000256" key="11">
    <source>
        <dbReference type="SAM" id="MobiDB-lite"/>
    </source>
</evidence>
<keyword evidence="7 10" id="KW-0067">ATP-binding</keyword>
<dbReference type="Pfam" id="PF02149">
    <property type="entry name" value="KA1"/>
    <property type="match status" value="1"/>
</dbReference>
<feature type="domain" description="Protein kinase" evidence="12">
    <location>
        <begin position="69"/>
        <end position="346"/>
    </location>
</feature>
<dbReference type="GO" id="GO:0106310">
    <property type="term" value="F:protein serine kinase activity"/>
    <property type="evidence" value="ECO:0007669"/>
    <property type="project" value="RHEA"/>
</dbReference>
<dbReference type="GO" id="GO:0030447">
    <property type="term" value="P:filamentous growth"/>
    <property type="evidence" value="ECO:0007669"/>
    <property type="project" value="UniProtKB-ARBA"/>
</dbReference>
<accession>A0A4P9ZE75</accession>
<keyword evidence="4" id="KW-0808">Transferase</keyword>
<dbReference type="GO" id="GO:0004674">
    <property type="term" value="F:protein serine/threonine kinase activity"/>
    <property type="evidence" value="ECO:0007669"/>
    <property type="project" value="UniProtKB-KW"/>
</dbReference>
<feature type="compositionally biased region" description="Polar residues" evidence="11">
    <location>
        <begin position="31"/>
        <end position="50"/>
    </location>
</feature>
<comment type="similarity">
    <text evidence="1">Belongs to the protein kinase superfamily. CAMK Ser/Thr protein kinase family. NIM1 subfamily.</text>
</comment>
<reference evidence="15" key="1">
    <citation type="journal article" date="2018" name="Nat. Microbiol.">
        <title>Leveraging single-cell genomics to expand the fungal tree of life.</title>
        <authorList>
            <person name="Ahrendt S.R."/>
            <person name="Quandt C.A."/>
            <person name="Ciobanu D."/>
            <person name="Clum A."/>
            <person name="Salamov A."/>
            <person name="Andreopoulos B."/>
            <person name="Cheng J.F."/>
            <person name="Woyke T."/>
            <person name="Pelin A."/>
            <person name="Henrissat B."/>
            <person name="Reynolds N.K."/>
            <person name="Benny G.L."/>
            <person name="Smith M.E."/>
            <person name="James T.Y."/>
            <person name="Grigoriev I.V."/>
        </authorList>
    </citation>
    <scope>NUCLEOTIDE SEQUENCE [LARGE SCALE GENOMIC DNA]</scope>
    <source>
        <strain evidence="15">Baker2002</strain>
    </source>
</reference>
<dbReference type="InterPro" id="IPR017441">
    <property type="entry name" value="Protein_kinase_ATP_BS"/>
</dbReference>
<dbReference type="PROSITE" id="PS00107">
    <property type="entry name" value="PROTEIN_KINASE_ATP"/>
    <property type="match status" value="1"/>
</dbReference>
<dbReference type="PROSITE" id="PS50011">
    <property type="entry name" value="PROTEIN_KINASE_DOM"/>
    <property type="match status" value="1"/>
</dbReference>
<feature type="compositionally biased region" description="Polar residues" evidence="11">
    <location>
        <begin position="479"/>
        <end position="495"/>
    </location>
</feature>
<comment type="catalytic activity">
    <reaction evidence="9">
        <text>L-seryl-[protein] + ATP = O-phospho-L-seryl-[protein] + ADP + H(+)</text>
        <dbReference type="Rhea" id="RHEA:17989"/>
        <dbReference type="Rhea" id="RHEA-COMP:9863"/>
        <dbReference type="Rhea" id="RHEA-COMP:11604"/>
        <dbReference type="ChEBI" id="CHEBI:15378"/>
        <dbReference type="ChEBI" id="CHEBI:29999"/>
        <dbReference type="ChEBI" id="CHEBI:30616"/>
        <dbReference type="ChEBI" id="CHEBI:83421"/>
        <dbReference type="ChEBI" id="CHEBI:456216"/>
        <dbReference type="EC" id="2.7.11.1"/>
    </reaction>
</comment>
<proteinExistence type="inferred from homology"/>
<evidence type="ECO:0000259" key="13">
    <source>
        <dbReference type="PROSITE" id="PS50032"/>
    </source>
</evidence>
<sequence>MDPCGNSAAPVDLLPPAVLDDIDPAKRSHLQKQNTHQLQSSHHSQPKTRLSGNVQPLQQQFHRKSIGDWDFVRTIGAGSMGKVKLARHTETGEKCAVKIVPRAAKLYQRAHANNPPISGEEAAQRQKEFDREIARDKRSIREGALGRLLFHPHICRLYEIVPMTNHYYMLFEYVEGGQLLDYIVSHGSLSELYARKLARQIASALDYCHKNNVVHRDLKIENIMINHKGEIKIIDFGLSNLYMPQNLLKTYCGSLYFAAPELLSAKPYVGPEVDVWSFGVVLYVLVCGKVPFDDPVVSALHDKIKKGHVEYPQFLSKDSISLLSRMLVVDPDKRALLTEVVEHPWMNQGYEHPTTSYIPDRVPISLPLDPQIVHTISKLDLGTVSFVNDELTKVLTSPEYCLGCGNWHKYAQRGQRPPPGINVVYGFHPLVSIYYLVEEVQKRKRAKEEALKKQIQEQTPGRFIASHQRKTTPLPVPTQEPQRSHSISTIYTRDQASPIADVLTSTPRQPHDLERTPQMTPQPISQISYPEPVHTPTVPRSLNKNSGPADFDSSFVPVSSQAAQNVPETLDPNGNKPLGINSLLRKLSAKKSRSPVVKVSSPTKQQPAVFPSLENRSPTPGESSPSSVASSKVDPLFRRGVSMKITAKEKSSGSRLNLQNEQMAKQRPTNQGKEDFTFKTHVNSALASGKSHNFIPVEYLPPLPNIDPRQMKAGVQYSPSKATELTRLSAPKKFHPTARAKSVGSHAFKESLQGKVVGLVNQYLPDAMAKQNSDEGVDVHGAGTEVLRFENVALSEHPSRLPMMSEKSIIEQFNHAKRNSMPSIEYPKTLFLKGFFSVQTTSTKPLPVIRYNILRVLSKLEVRFQEVKGGFMCVHSVYTPTKELGSEPNDSYADDIIDDYRLDEATDDNKEDAHDFKFSSESNTDSPDFERRSNQDAHTANSHHSSENSKPSLQVVTSPPGGFVKGHRTSNPTSATGHRRKFSVGQAFLQNYRKKNGSQTAMPPNTPATARLTKTLLGAMDLNDEDMDEETRMLLQQLADDDSVDSLSGIMIEGGSDMLVSSRIEQRAKLHKVSVGSDDDGQARKKTPLKFEINIVKVPLVGLYGVQFKKTLGNTWSYKTLAGQILKELNL</sequence>
<dbReference type="SMART" id="SM00220">
    <property type="entry name" value="S_TKc"/>
    <property type="match status" value="1"/>
</dbReference>
<evidence type="ECO:0000256" key="1">
    <source>
        <dbReference type="ARBA" id="ARBA00010791"/>
    </source>
</evidence>
<feature type="compositionally biased region" description="Polar residues" evidence="11">
    <location>
        <begin position="936"/>
        <end position="957"/>
    </location>
</feature>
<dbReference type="AlphaFoldDB" id="A0A4P9ZE75"/>
<dbReference type="GO" id="GO:0005737">
    <property type="term" value="C:cytoplasm"/>
    <property type="evidence" value="ECO:0007669"/>
    <property type="project" value="TreeGrafter"/>
</dbReference>
<dbReference type="PANTHER" id="PTHR24346">
    <property type="entry name" value="MAP/MICROTUBULE AFFINITY-REGULATING KINASE"/>
    <property type="match status" value="1"/>
</dbReference>
<comment type="catalytic activity">
    <reaction evidence="8">
        <text>L-threonyl-[protein] + ATP = O-phospho-L-threonyl-[protein] + ADP + H(+)</text>
        <dbReference type="Rhea" id="RHEA:46608"/>
        <dbReference type="Rhea" id="RHEA-COMP:11060"/>
        <dbReference type="Rhea" id="RHEA-COMP:11605"/>
        <dbReference type="ChEBI" id="CHEBI:15378"/>
        <dbReference type="ChEBI" id="CHEBI:30013"/>
        <dbReference type="ChEBI" id="CHEBI:30616"/>
        <dbReference type="ChEBI" id="CHEBI:61977"/>
        <dbReference type="ChEBI" id="CHEBI:456216"/>
        <dbReference type="EC" id="2.7.11.1"/>
    </reaction>
</comment>
<keyword evidence="3" id="KW-0723">Serine/threonine-protein kinase</keyword>
<dbReference type="PROSITE" id="PS00108">
    <property type="entry name" value="PROTEIN_KINASE_ST"/>
    <property type="match status" value="1"/>
</dbReference>
<keyword evidence="6 14" id="KW-0418">Kinase</keyword>
<feature type="region of interest" description="Disordered" evidence="11">
    <location>
        <begin position="467"/>
        <end position="555"/>
    </location>
</feature>
<evidence type="ECO:0000256" key="2">
    <source>
        <dbReference type="ARBA" id="ARBA00012513"/>
    </source>
</evidence>
<evidence type="ECO:0000256" key="6">
    <source>
        <dbReference type="ARBA" id="ARBA00022777"/>
    </source>
</evidence>
<feature type="binding site" evidence="10">
    <location>
        <position position="105"/>
    </location>
    <ligand>
        <name>ATP</name>
        <dbReference type="ChEBI" id="CHEBI:30616"/>
    </ligand>
</feature>
<dbReference type="Gene3D" id="1.10.510.10">
    <property type="entry name" value="Transferase(Phosphotransferase) domain 1"/>
    <property type="match status" value="1"/>
</dbReference>
<organism evidence="14 15">
    <name type="scientific">Metschnikowia bicuspidata</name>
    <dbReference type="NCBI Taxonomy" id="27322"/>
    <lineage>
        <taxon>Eukaryota</taxon>
        <taxon>Fungi</taxon>
        <taxon>Dikarya</taxon>
        <taxon>Ascomycota</taxon>
        <taxon>Saccharomycotina</taxon>
        <taxon>Pichiomycetes</taxon>
        <taxon>Metschnikowiaceae</taxon>
        <taxon>Metschnikowia</taxon>
    </lineage>
</organism>
<evidence type="ECO:0000256" key="8">
    <source>
        <dbReference type="ARBA" id="ARBA00047899"/>
    </source>
</evidence>
<evidence type="ECO:0000256" key="10">
    <source>
        <dbReference type="PROSITE-ProRule" id="PRU10141"/>
    </source>
</evidence>
<dbReference type="SUPFAM" id="SSF56112">
    <property type="entry name" value="Protein kinase-like (PK-like)"/>
    <property type="match status" value="1"/>
</dbReference>